<feature type="region of interest" description="Disordered" evidence="1">
    <location>
        <begin position="93"/>
        <end position="117"/>
    </location>
</feature>
<accession>A0AAV7C1B2</accession>
<evidence type="ECO:0000313" key="3">
    <source>
        <dbReference type="Proteomes" id="UP000824782"/>
    </source>
</evidence>
<comment type="caution">
    <text evidence="2">The sequence shown here is derived from an EMBL/GenBank/DDBJ whole genome shotgun (WGS) entry which is preliminary data.</text>
</comment>
<dbReference type="EMBL" id="WNYA01000004">
    <property type="protein sequence ID" value="KAG8578242.1"/>
    <property type="molecule type" value="Genomic_DNA"/>
</dbReference>
<keyword evidence="3" id="KW-1185">Reference proteome</keyword>
<proteinExistence type="predicted"/>
<organism evidence="2 3">
    <name type="scientific">Engystomops pustulosus</name>
    <name type="common">Tungara frog</name>
    <name type="synonym">Physalaemus pustulosus</name>
    <dbReference type="NCBI Taxonomy" id="76066"/>
    <lineage>
        <taxon>Eukaryota</taxon>
        <taxon>Metazoa</taxon>
        <taxon>Chordata</taxon>
        <taxon>Craniata</taxon>
        <taxon>Vertebrata</taxon>
        <taxon>Euteleostomi</taxon>
        <taxon>Amphibia</taxon>
        <taxon>Batrachia</taxon>
        <taxon>Anura</taxon>
        <taxon>Neobatrachia</taxon>
        <taxon>Hyloidea</taxon>
        <taxon>Leptodactylidae</taxon>
        <taxon>Leiuperinae</taxon>
        <taxon>Engystomops</taxon>
    </lineage>
</organism>
<feature type="compositionally biased region" description="Basic residues" evidence="1">
    <location>
        <begin position="1"/>
        <end position="11"/>
    </location>
</feature>
<feature type="compositionally biased region" description="Basic residues" evidence="1">
    <location>
        <begin position="96"/>
        <end position="106"/>
    </location>
</feature>
<protein>
    <submittedName>
        <fullName evidence="2">Uncharacterized protein</fullName>
    </submittedName>
</protein>
<dbReference type="AlphaFoldDB" id="A0AAV7C1B2"/>
<evidence type="ECO:0000313" key="2">
    <source>
        <dbReference type="EMBL" id="KAG8578242.1"/>
    </source>
</evidence>
<evidence type="ECO:0000256" key="1">
    <source>
        <dbReference type="SAM" id="MobiDB-lite"/>
    </source>
</evidence>
<feature type="region of interest" description="Disordered" evidence="1">
    <location>
        <begin position="1"/>
        <end position="23"/>
    </location>
</feature>
<reference evidence="2" key="1">
    <citation type="thesis" date="2020" institute="ProQuest LLC" country="789 East Eisenhower Parkway, Ann Arbor, MI, USA">
        <title>Comparative Genomics and Chromosome Evolution.</title>
        <authorList>
            <person name="Mudd A.B."/>
        </authorList>
    </citation>
    <scope>NUCLEOTIDE SEQUENCE</scope>
    <source>
        <strain evidence="2">237g6f4</strain>
        <tissue evidence="2">Blood</tissue>
    </source>
</reference>
<name>A0AAV7C1B2_ENGPU</name>
<gene>
    <name evidence="2" type="ORF">GDO81_010428</name>
</gene>
<dbReference type="Proteomes" id="UP000824782">
    <property type="component" value="Unassembled WGS sequence"/>
</dbReference>
<sequence>MRGGRRPRRTHGPALTARLAGRDVHHLQADNRGSQQTLCSPCRGRRALGMGDICIALTCSLALDCPPALQDQLRHFLPASSSVQRLTLHNTNKITPRQRLRSRNARRGVVTPDIDHL</sequence>